<evidence type="ECO:0000256" key="6">
    <source>
        <dbReference type="ARBA" id="ARBA00023239"/>
    </source>
</evidence>
<proteinExistence type="inferred from homology"/>
<evidence type="ECO:0000313" key="9">
    <source>
        <dbReference type="EMBL" id="EDV28581.1"/>
    </source>
</evidence>
<evidence type="ECO:0000256" key="7">
    <source>
        <dbReference type="ARBA" id="ARBA00048348"/>
    </source>
</evidence>
<dbReference type="GO" id="GO:0008270">
    <property type="term" value="F:zinc ion binding"/>
    <property type="evidence" value="ECO:0007669"/>
    <property type="project" value="InterPro"/>
</dbReference>
<dbReference type="SUPFAM" id="SSF51069">
    <property type="entry name" value="Carbonic anhydrase"/>
    <property type="match status" value="1"/>
</dbReference>
<dbReference type="OrthoDB" id="429145at2759"/>
<dbReference type="STRING" id="10228.B3RKE0"/>
<protein>
    <recommendedName>
        <fullName evidence="3">carbonic anhydrase</fullName>
        <ecNumber evidence="3">4.2.1.1</ecNumber>
    </recommendedName>
</protein>
<dbReference type="OMA" id="CTIRNNG"/>
<dbReference type="EMBL" id="DS985241">
    <property type="protein sequence ID" value="EDV28581.1"/>
    <property type="molecule type" value="Genomic_DNA"/>
</dbReference>
<dbReference type="GO" id="GO:0004089">
    <property type="term" value="F:carbonate dehydratase activity"/>
    <property type="evidence" value="ECO:0000318"/>
    <property type="project" value="GO_Central"/>
</dbReference>
<evidence type="ECO:0000256" key="3">
    <source>
        <dbReference type="ARBA" id="ARBA00012925"/>
    </source>
</evidence>
<dbReference type="PROSITE" id="PS51144">
    <property type="entry name" value="ALPHA_CA_2"/>
    <property type="match status" value="1"/>
</dbReference>
<evidence type="ECO:0000256" key="4">
    <source>
        <dbReference type="ARBA" id="ARBA00022723"/>
    </source>
</evidence>
<dbReference type="Gene3D" id="3.10.200.10">
    <property type="entry name" value="Alpha carbonic anhydrase"/>
    <property type="match status" value="1"/>
</dbReference>
<dbReference type="PhylomeDB" id="B3RKE0"/>
<comment type="similarity">
    <text evidence="2">Belongs to the alpha-carbonic anhydrase family.</text>
</comment>
<evidence type="ECO:0000256" key="5">
    <source>
        <dbReference type="ARBA" id="ARBA00022833"/>
    </source>
</evidence>
<dbReference type="GeneID" id="6748998"/>
<keyword evidence="6" id="KW-0456">Lyase</keyword>
<dbReference type="HOGENOM" id="CLU_039326_6_0_1"/>
<accession>B3RKE0</accession>
<dbReference type="KEGG" id="tad:TRIADDRAFT_51646"/>
<keyword evidence="4" id="KW-0479">Metal-binding</keyword>
<dbReference type="InParanoid" id="B3RKE0"/>
<comment type="catalytic activity">
    <reaction evidence="7">
        <text>hydrogencarbonate + H(+) = CO2 + H2O</text>
        <dbReference type="Rhea" id="RHEA:10748"/>
        <dbReference type="ChEBI" id="CHEBI:15377"/>
        <dbReference type="ChEBI" id="CHEBI:15378"/>
        <dbReference type="ChEBI" id="CHEBI:16526"/>
        <dbReference type="ChEBI" id="CHEBI:17544"/>
        <dbReference type="EC" id="4.2.1.1"/>
    </reaction>
</comment>
<dbReference type="AlphaFoldDB" id="B3RKE0"/>
<evidence type="ECO:0000313" key="10">
    <source>
        <dbReference type="Proteomes" id="UP000009022"/>
    </source>
</evidence>
<evidence type="ECO:0000256" key="2">
    <source>
        <dbReference type="ARBA" id="ARBA00010718"/>
    </source>
</evidence>
<name>B3RKE0_TRIAD</name>
<dbReference type="InterPro" id="IPR001148">
    <property type="entry name" value="CA_dom"/>
</dbReference>
<dbReference type="eggNOG" id="KOG0382">
    <property type="taxonomic scope" value="Eukaryota"/>
</dbReference>
<dbReference type="SMART" id="SM01057">
    <property type="entry name" value="Carb_anhydrase"/>
    <property type="match status" value="1"/>
</dbReference>
<dbReference type="Proteomes" id="UP000009022">
    <property type="component" value="Unassembled WGS sequence"/>
</dbReference>
<keyword evidence="10" id="KW-1185">Reference proteome</keyword>
<gene>
    <name evidence="9" type="ORF">TRIADDRAFT_51646</name>
</gene>
<dbReference type="PANTHER" id="PTHR18952:SF141">
    <property type="entry name" value="CARBONIC ANHYDRASE"/>
    <property type="match status" value="1"/>
</dbReference>
<evidence type="ECO:0000259" key="8">
    <source>
        <dbReference type="PROSITE" id="PS51144"/>
    </source>
</evidence>
<comment type="cofactor">
    <cofactor evidence="1">
        <name>Zn(2+)</name>
        <dbReference type="ChEBI" id="CHEBI:29105"/>
    </cofactor>
</comment>
<dbReference type="GO" id="GO:0005737">
    <property type="term" value="C:cytoplasm"/>
    <property type="evidence" value="ECO:0000318"/>
    <property type="project" value="GO_Central"/>
</dbReference>
<dbReference type="InterPro" id="IPR036398">
    <property type="entry name" value="CA_dom_sf"/>
</dbReference>
<evidence type="ECO:0000256" key="1">
    <source>
        <dbReference type="ARBA" id="ARBA00001947"/>
    </source>
</evidence>
<dbReference type="InterPro" id="IPR023561">
    <property type="entry name" value="Carbonic_anhydrase_a-class"/>
</dbReference>
<feature type="domain" description="Alpha-carbonic anhydrase" evidence="8">
    <location>
        <begin position="8"/>
        <end position="161"/>
    </location>
</feature>
<dbReference type="RefSeq" id="XP_002107783.1">
    <property type="nucleotide sequence ID" value="XM_002107747.1"/>
</dbReference>
<dbReference type="Pfam" id="PF00194">
    <property type="entry name" value="Carb_anhydrase"/>
    <property type="match status" value="1"/>
</dbReference>
<organism evidence="9 10">
    <name type="scientific">Trichoplax adhaerens</name>
    <name type="common">Trichoplax reptans</name>
    <dbReference type="NCBI Taxonomy" id="10228"/>
    <lineage>
        <taxon>Eukaryota</taxon>
        <taxon>Metazoa</taxon>
        <taxon>Placozoa</taxon>
        <taxon>Uniplacotomia</taxon>
        <taxon>Trichoplacea</taxon>
        <taxon>Trichoplacidae</taxon>
        <taxon>Trichoplax</taxon>
    </lineage>
</organism>
<reference evidence="9 10" key="1">
    <citation type="journal article" date="2008" name="Nature">
        <title>The Trichoplax genome and the nature of placozoans.</title>
        <authorList>
            <person name="Srivastava M."/>
            <person name="Begovic E."/>
            <person name="Chapman J."/>
            <person name="Putnam N.H."/>
            <person name="Hellsten U."/>
            <person name="Kawashima T."/>
            <person name="Kuo A."/>
            <person name="Mitros T."/>
            <person name="Salamov A."/>
            <person name="Carpenter M.L."/>
            <person name="Signorovitch A.Y."/>
            <person name="Moreno M.A."/>
            <person name="Kamm K."/>
            <person name="Grimwood J."/>
            <person name="Schmutz J."/>
            <person name="Shapiro H."/>
            <person name="Grigoriev I.V."/>
            <person name="Buss L.W."/>
            <person name="Schierwater B."/>
            <person name="Dellaporta S.L."/>
            <person name="Rokhsar D.S."/>
        </authorList>
    </citation>
    <scope>NUCLEOTIDE SEQUENCE [LARGE SCALE GENOMIC DNA]</scope>
    <source>
        <strain evidence="9 10">Grell-BS-1999</strain>
    </source>
</reference>
<dbReference type="CTD" id="6748998"/>
<sequence length="161" mass="18420">MGVSKQVYKWGYGDYIGPNKWGLYYPYCNGLRQSPINIIYKTVQHNQRLQPLKLSNFDRIIHGNCTIRNNGKSIDIFIPQTGNVPTLQDYRGEIYQSAGFHFHWGSTNSQGSETWLNNRQYPLEAHVVFWNTRFGDLQTALYESDGLAVIGTLINASVTIK</sequence>
<dbReference type="PANTHER" id="PTHR18952">
    <property type="entry name" value="CARBONIC ANHYDRASE"/>
    <property type="match status" value="1"/>
</dbReference>
<keyword evidence="5" id="KW-0862">Zinc</keyword>
<dbReference type="EC" id="4.2.1.1" evidence="3"/>